<evidence type="ECO:0000256" key="1">
    <source>
        <dbReference type="ARBA" id="ARBA00008668"/>
    </source>
</evidence>
<evidence type="ECO:0000256" key="2">
    <source>
        <dbReference type="ARBA" id="ARBA00022729"/>
    </source>
</evidence>
<dbReference type="Proteomes" id="UP000019116">
    <property type="component" value="Chromosome 6D"/>
</dbReference>
<keyword evidence="4" id="KW-0325">Glycoprotein</keyword>
<feature type="chain" id="PRO_5043179326" evidence="5">
    <location>
        <begin position="21"/>
        <end position="421"/>
    </location>
</feature>
<evidence type="ECO:0000256" key="5">
    <source>
        <dbReference type="SAM" id="SignalP"/>
    </source>
</evidence>
<proteinExistence type="inferred from homology"/>
<gene>
    <name evidence="6" type="primary">LOC123142921</name>
</gene>
<dbReference type="AlphaFoldDB" id="A0A3B6QB13"/>
<dbReference type="InterPro" id="IPR035669">
    <property type="entry name" value="SGNH_plant_lipase-like"/>
</dbReference>
<dbReference type="InterPro" id="IPR001087">
    <property type="entry name" value="GDSL"/>
</dbReference>
<dbReference type="Gramene" id="TraesCS6D02G008900.1">
    <property type="protein sequence ID" value="TraesCS6D02G008900.1"/>
    <property type="gene ID" value="TraesCS6D02G008900"/>
</dbReference>
<dbReference type="Pfam" id="PF00657">
    <property type="entry name" value="Lipase_GDSL"/>
    <property type="match status" value="1"/>
</dbReference>
<dbReference type="SUPFAM" id="SSF52266">
    <property type="entry name" value="SGNH hydrolase"/>
    <property type="match status" value="1"/>
</dbReference>
<protein>
    <submittedName>
        <fullName evidence="6">Uncharacterized protein</fullName>
    </submittedName>
</protein>
<sequence length="421" mass="46568">MALTLVFSSLLVFCLNGVSSDSSYFTSLFTLGDSYFDTGNFLIMADPAIPEYNGNPPYGMTFFGRPTGRLCDGRVTVDFIAEQFGLPLLQASMLNSSDVSKGVNFAVGGATAIDIDFYERSKLVPYKLLNNSLNVQLGWFEELMPEICTAGRRYCFSNALFFVGEFGVKDYDLLWNAGNTEDEVRSYVPKVVKIIVMAVERLISEGAIYVVVPGNPPNGCSPIVLATRSSLSKMEDYDHIGCLRDINHVARYHNFVLREALGHLKGKYPHARIIFADFYNPIISILENPSHFGNKYLKSCIICLCMHALACYCGVTQFMKFCDQSVGVADSDALRACCGGGGEYNWNTSAICGMPGVTACKDPTTYVSWDGVHYTEATYQYIANGWLYGPFADPPIMSAISYTQEDLIKNITSNIRSSRIY</sequence>
<reference evidence="6" key="1">
    <citation type="submission" date="2018-08" db="EMBL/GenBank/DDBJ databases">
        <authorList>
            <person name="Rossello M."/>
        </authorList>
    </citation>
    <scope>NUCLEOTIDE SEQUENCE [LARGE SCALE GENOMIC DNA]</scope>
    <source>
        <strain evidence="6">cv. Chinese Spring</strain>
    </source>
</reference>
<dbReference type="Gramene" id="TraesCAD_scaffold_133418_01G000300.1">
    <property type="protein sequence ID" value="TraesCAD_scaffold_133418_01G000300.1"/>
    <property type="gene ID" value="TraesCAD_scaffold_133418_01G000300"/>
</dbReference>
<dbReference type="Gramene" id="TraesPARA_EIv1.0_2224220.2">
    <property type="protein sequence ID" value="TraesPARA_EIv1.0_2224220.2.CDS"/>
    <property type="gene ID" value="TraesPARA_EIv1.0_2224220"/>
</dbReference>
<dbReference type="OrthoDB" id="1600564at2759"/>
<dbReference type="InterPro" id="IPR036514">
    <property type="entry name" value="SGNH_hydro_sf"/>
</dbReference>
<dbReference type="Gene3D" id="3.40.50.1110">
    <property type="entry name" value="SGNH hydrolase"/>
    <property type="match status" value="1"/>
</dbReference>
<dbReference type="Gramene" id="TraesCS6D03G0018800.1">
    <property type="protein sequence ID" value="TraesCS6D03G0018800.1.CDS"/>
    <property type="gene ID" value="TraesCS6D03G0018800"/>
</dbReference>
<dbReference type="Gramene" id="TraesJAG6D03G03634760.2">
    <property type="protein sequence ID" value="TraesJAG6D03G03634760.2"/>
    <property type="gene ID" value="TraesJAG6D03G03634760"/>
</dbReference>
<evidence type="ECO:0000313" key="6">
    <source>
        <dbReference type="EnsemblPlants" id="TraesCS6D02G008900.1"/>
    </source>
</evidence>
<dbReference type="Gramene" id="TraesROB_scaffold_176679_01G000100.1">
    <property type="protein sequence ID" value="TraesROB_scaffold_176679_01G000100.1"/>
    <property type="gene ID" value="TraesROB_scaffold_176679_01G000100"/>
</dbReference>
<evidence type="ECO:0000256" key="4">
    <source>
        <dbReference type="ARBA" id="ARBA00023180"/>
    </source>
</evidence>
<keyword evidence="3" id="KW-0378">Hydrolase</keyword>
<evidence type="ECO:0000313" key="7">
    <source>
        <dbReference type="Proteomes" id="UP000019116"/>
    </source>
</evidence>
<dbReference type="CDD" id="cd01837">
    <property type="entry name" value="SGNH_plant_lipase_like"/>
    <property type="match status" value="1"/>
</dbReference>
<keyword evidence="2 5" id="KW-0732">Signal</keyword>
<accession>A0A3B6QB13</accession>
<dbReference type="PANTHER" id="PTHR22835">
    <property type="entry name" value="ZINC FINGER FYVE DOMAIN CONTAINING PROTEIN"/>
    <property type="match status" value="1"/>
</dbReference>
<reference evidence="6" key="2">
    <citation type="submission" date="2018-10" db="UniProtKB">
        <authorList>
            <consortium name="EnsemblPlants"/>
        </authorList>
    </citation>
    <scope>IDENTIFICATION</scope>
</reference>
<evidence type="ECO:0000256" key="3">
    <source>
        <dbReference type="ARBA" id="ARBA00022801"/>
    </source>
</evidence>
<dbReference type="Gramene" id="TraesSTA6D03G03634220.2">
    <property type="protein sequence ID" value="TraesSTA6D03G03634220.2"/>
    <property type="gene ID" value="TraesSTA6D03G03634220"/>
</dbReference>
<dbReference type="EnsemblPlants" id="TraesCS6D02G008900.1">
    <property type="protein sequence ID" value="TraesCS6D02G008900.1"/>
    <property type="gene ID" value="TraesCS6D02G008900"/>
</dbReference>
<feature type="signal peptide" evidence="5">
    <location>
        <begin position="1"/>
        <end position="20"/>
    </location>
</feature>
<dbReference type="GO" id="GO:0016788">
    <property type="term" value="F:hydrolase activity, acting on ester bonds"/>
    <property type="evidence" value="ECO:0007669"/>
    <property type="project" value="InterPro"/>
</dbReference>
<dbReference type="Gramene" id="TraesLDM6D03G03644610.2">
    <property type="protein sequence ID" value="TraesLDM6D03G03644610.2"/>
    <property type="gene ID" value="TraesLDM6D03G03644610"/>
</dbReference>
<comment type="similarity">
    <text evidence="1">Belongs to the 'GDSL' lipolytic enzyme family.</text>
</comment>
<dbReference type="Gramene" id="TraesWEE_scaffold_196795_01G000100.1">
    <property type="protein sequence ID" value="TraesWEE_scaffold_196795_01G000100.1"/>
    <property type="gene ID" value="TraesWEE_scaffold_196795_01G000100"/>
</dbReference>
<name>A0A3B6QB13_WHEAT</name>
<keyword evidence="7" id="KW-1185">Reference proteome</keyword>
<dbReference type="Gramene" id="TraesCLE_scaffold_186782_01G000200.1">
    <property type="protein sequence ID" value="TraesCLE_scaffold_186782_01G000200.1"/>
    <property type="gene ID" value="TraesCLE_scaffold_186782_01G000200"/>
</dbReference>
<dbReference type="PANTHER" id="PTHR22835:SF683">
    <property type="entry name" value="OS05G0506800 PROTEIN"/>
    <property type="match status" value="1"/>
</dbReference>
<organism evidence="6">
    <name type="scientific">Triticum aestivum</name>
    <name type="common">Wheat</name>
    <dbReference type="NCBI Taxonomy" id="4565"/>
    <lineage>
        <taxon>Eukaryota</taxon>
        <taxon>Viridiplantae</taxon>
        <taxon>Streptophyta</taxon>
        <taxon>Embryophyta</taxon>
        <taxon>Tracheophyta</taxon>
        <taxon>Spermatophyta</taxon>
        <taxon>Magnoliopsida</taxon>
        <taxon>Liliopsida</taxon>
        <taxon>Poales</taxon>
        <taxon>Poaceae</taxon>
        <taxon>BOP clade</taxon>
        <taxon>Pooideae</taxon>
        <taxon>Triticodae</taxon>
        <taxon>Triticeae</taxon>
        <taxon>Triticinae</taxon>
        <taxon>Triticum</taxon>
    </lineage>
</organism>